<proteinExistence type="predicted"/>
<feature type="non-terminal residue" evidence="2">
    <location>
        <position position="1"/>
    </location>
</feature>
<name>A0A061RL97_9CHLO</name>
<evidence type="ECO:0000256" key="1">
    <source>
        <dbReference type="SAM" id="MobiDB-lite"/>
    </source>
</evidence>
<feature type="non-terminal residue" evidence="2">
    <location>
        <position position="70"/>
    </location>
</feature>
<gene>
    <name evidence="2" type="ORF">TSPGSL018_30531</name>
</gene>
<reference evidence="2" key="1">
    <citation type="submission" date="2014-05" db="EMBL/GenBank/DDBJ databases">
        <title>The transcriptome of the halophilic microalga Tetraselmis sp. GSL018 isolated from the Great Salt Lake, Utah.</title>
        <authorList>
            <person name="Jinkerson R.E."/>
            <person name="D'Adamo S."/>
            <person name="Posewitz M.C."/>
        </authorList>
    </citation>
    <scope>NUCLEOTIDE SEQUENCE</scope>
    <source>
        <strain evidence="2">GSL018</strain>
    </source>
</reference>
<protein>
    <submittedName>
        <fullName evidence="2">Uncharacterized protein</fullName>
    </submittedName>
</protein>
<accession>A0A061RL97</accession>
<sequence length="70" mass="7247">RTAAEGPLSPHDRRNDDWSRLFGAAALTGGRGSGYRGPHPGPGKPSARDTALGASWLDGGAADRRSTYGL</sequence>
<feature type="region of interest" description="Disordered" evidence="1">
    <location>
        <begin position="28"/>
        <end position="70"/>
    </location>
</feature>
<feature type="compositionally biased region" description="Basic and acidic residues" evidence="1">
    <location>
        <begin position="61"/>
        <end position="70"/>
    </location>
</feature>
<dbReference type="EMBL" id="GBEZ01013192">
    <property type="protein sequence ID" value="JAC72768.1"/>
    <property type="molecule type" value="Transcribed_RNA"/>
</dbReference>
<dbReference type="AlphaFoldDB" id="A0A061RL97"/>
<evidence type="ECO:0000313" key="2">
    <source>
        <dbReference type="EMBL" id="JAC72768.1"/>
    </source>
</evidence>
<organism evidence="2">
    <name type="scientific">Tetraselmis sp. GSL018</name>
    <dbReference type="NCBI Taxonomy" id="582737"/>
    <lineage>
        <taxon>Eukaryota</taxon>
        <taxon>Viridiplantae</taxon>
        <taxon>Chlorophyta</taxon>
        <taxon>core chlorophytes</taxon>
        <taxon>Chlorodendrophyceae</taxon>
        <taxon>Chlorodendrales</taxon>
        <taxon>Chlorodendraceae</taxon>
        <taxon>Tetraselmis</taxon>
    </lineage>
</organism>